<proteinExistence type="predicted"/>
<feature type="region of interest" description="Disordered" evidence="1">
    <location>
        <begin position="1"/>
        <end position="63"/>
    </location>
</feature>
<reference evidence="2" key="2">
    <citation type="submission" date="2015-03" db="EMBL/GenBank/DDBJ databases">
        <authorList>
            <person name="Chow C.-E.T."/>
            <person name="Winget D.M."/>
            <person name="White R.A.III."/>
            <person name="Hallam S.J."/>
            <person name="Suttle C.A."/>
        </authorList>
    </citation>
    <scope>NUCLEOTIDE SEQUENCE</scope>
    <source>
        <strain evidence="2">Anoxic2_5</strain>
    </source>
</reference>
<reference evidence="2" key="1">
    <citation type="journal article" date="2015" name="Front. Microbiol.">
        <title>Combining genomic sequencing methods to explore viral diversity and reveal potential virus-host interactions.</title>
        <authorList>
            <person name="Chow C.E."/>
            <person name="Winget D.M."/>
            <person name="White R.A.III."/>
            <person name="Hallam S.J."/>
            <person name="Suttle C.A."/>
        </authorList>
    </citation>
    <scope>NUCLEOTIDE SEQUENCE</scope>
    <source>
        <strain evidence="2">Anoxic2_5</strain>
    </source>
</reference>
<evidence type="ECO:0000313" key="2">
    <source>
        <dbReference type="EMBL" id="AKH47166.1"/>
    </source>
</evidence>
<organism evidence="2">
    <name type="scientific">uncultured marine virus</name>
    <dbReference type="NCBI Taxonomy" id="186617"/>
    <lineage>
        <taxon>Viruses</taxon>
        <taxon>environmental samples</taxon>
    </lineage>
</organism>
<feature type="compositionally biased region" description="Basic residues" evidence="1">
    <location>
        <begin position="26"/>
        <end position="39"/>
    </location>
</feature>
<protein>
    <submittedName>
        <fullName evidence="2">Uncharacterized protein</fullName>
    </submittedName>
</protein>
<name>A0A0F7L812_9VIRU</name>
<sequence>MDGLGVWPRHQQPPSAQRARHESGPRGHHGRPAGHRGGCRGRGAVDGRQPRPPWRPLAGRPSL</sequence>
<evidence type="ECO:0000256" key="1">
    <source>
        <dbReference type="SAM" id="MobiDB-lite"/>
    </source>
</evidence>
<accession>A0A0F7L812</accession>
<dbReference type="EMBL" id="KR029589">
    <property type="protein sequence ID" value="AKH47166.1"/>
    <property type="molecule type" value="Genomic_DNA"/>
</dbReference>